<feature type="transmembrane region" description="Helical" evidence="7">
    <location>
        <begin position="46"/>
        <end position="68"/>
    </location>
</feature>
<evidence type="ECO:0000256" key="6">
    <source>
        <dbReference type="ARBA" id="ARBA00023136"/>
    </source>
</evidence>
<dbReference type="NCBIfam" id="TIGR00786">
    <property type="entry name" value="dctM"/>
    <property type="match status" value="1"/>
</dbReference>
<dbReference type="PANTHER" id="PTHR33362:SF2">
    <property type="entry name" value="TRAP TRANSPORTER LARGE PERMEASE PROTEIN"/>
    <property type="match status" value="1"/>
</dbReference>
<comment type="similarity">
    <text evidence="7">Belongs to the TRAP transporter large permease family.</text>
</comment>
<evidence type="ECO:0000313" key="9">
    <source>
        <dbReference type="EMBL" id="TCT11535.1"/>
    </source>
</evidence>
<evidence type="ECO:0000256" key="3">
    <source>
        <dbReference type="ARBA" id="ARBA00022519"/>
    </source>
</evidence>
<feature type="transmembrane region" description="Helical" evidence="7">
    <location>
        <begin position="211"/>
        <end position="234"/>
    </location>
</feature>
<keyword evidence="5 7" id="KW-1133">Transmembrane helix</keyword>
<dbReference type="InterPro" id="IPR010656">
    <property type="entry name" value="DctM"/>
</dbReference>
<name>A0A4R3MIK2_9HYPH</name>
<reference evidence="9 10" key="1">
    <citation type="submission" date="2019-03" db="EMBL/GenBank/DDBJ databases">
        <title>Genomic Encyclopedia of Type Strains, Phase IV (KMG-IV): sequencing the most valuable type-strain genomes for metagenomic binning, comparative biology and taxonomic classification.</title>
        <authorList>
            <person name="Goeker M."/>
        </authorList>
    </citation>
    <scope>NUCLEOTIDE SEQUENCE [LARGE SCALE GENOMIC DNA]</scope>
    <source>
        <strain evidence="9 10">DSM 19345</strain>
    </source>
</reference>
<dbReference type="OrthoDB" id="9790209at2"/>
<feature type="transmembrane region" description="Helical" evidence="7">
    <location>
        <begin position="88"/>
        <end position="112"/>
    </location>
</feature>
<dbReference type="InterPro" id="IPR004681">
    <property type="entry name" value="TRAP_DctM"/>
</dbReference>
<evidence type="ECO:0000256" key="4">
    <source>
        <dbReference type="ARBA" id="ARBA00022692"/>
    </source>
</evidence>
<accession>A0A4R3MIK2</accession>
<evidence type="ECO:0000256" key="1">
    <source>
        <dbReference type="ARBA" id="ARBA00004429"/>
    </source>
</evidence>
<organism evidence="9 10">
    <name type="scientific">Tepidamorphus gemmatus</name>
    <dbReference type="NCBI Taxonomy" id="747076"/>
    <lineage>
        <taxon>Bacteria</taxon>
        <taxon>Pseudomonadati</taxon>
        <taxon>Pseudomonadota</taxon>
        <taxon>Alphaproteobacteria</taxon>
        <taxon>Hyphomicrobiales</taxon>
        <taxon>Tepidamorphaceae</taxon>
        <taxon>Tepidamorphus</taxon>
    </lineage>
</organism>
<feature type="transmembrane region" description="Helical" evidence="7">
    <location>
        <begin position="270"/>
        <end position="292"/>
    </location>
</feature>
<feature type="transmembrane region" description="Helical" evidence="7">
    <location>
        <begin position="133"/>
        <end position="161"/>
    </location>
</feature>
<comment type="subunit">
    <text evidence="7">The complex comprises the extracytoplasmic solute receptor protein and the two transmembrane proteins.</text>
</comment>
<comment type="subcellular location">
    <subcellularLocation>
        <location evidence="1 7">Cell inner membrane</location>
        <topology evidence="1 7">Multi-pass membrane protein</topology>
    </subcellularLocation>
</comment>
<gene>
    <name evidence="9" type="ORF">EDC22_104298</name>
</gene>
<feature type="domain" description="TRAP C4-dicarboxylate transport system permease DctM subunit" evidence="8">
    <location>
        <begin position="9"/>
        <end position="414"/>
    </location>
</feature>
<evidence type="ECO:0000313" key="10">
    <source>
        <dbReference type="Proteomes" id="UP000295678"/>
    </source>
</evidence>
<sequence length="425" mass="44671">MTIIVLAILIVLLILVGLPLGFAIITACLGVIWFTGTNPIIVAQRLFSGMDSFTLLAIPFFLLAGSLMSRGGMTTRLVDFANALVGRFHGGLAMSNVVSSVFFSGISGSAVADTSMMGRIFIPAMVREGYSRGFAVGVTAATSVVAPIIPPSIGFIVYGVISGQSIVALFVAGVIPGALFSIAALGYVYWSSRRRNYPVHEPVPVSEVVRAFWRAAAAIFMPILILFGIVTGVFTVTECSAVAVVYALVVGMLVYRELTPAGLVDALREAAQTTAVIMIIVGAAQLFAWQLAYAQIPQQAVALITAISRDPLLFLLLVNLLLLFVGTFMEANAAMVMLVPILYPVGMALGVDPIQLGVITVVNLCLGLITPPIGLCLAVACKIADLPLERGVRDVLPFVAIGVVLLAALSLLPGLSVWLPGLVLN</sequence>
<protein>
    <recommendedName>
        <fullName evidence="7">TRAP transporter large permease protein</fullName>
    </recommendedName>
</protein>
<keyword evidence="3 7" id="KW-0997">Cell inner membrane</keyword>
<dbReference type="EMBL" id="SMAK01000004">
    <property type="protein sequence ID" value="TCT11535.1"/>
    <property type="molecule type" value="Genomic_DNA"/>
</dbReference>
<comment type="caution">
    <text evidence="7">Lacks conserved residue(s) required for the propagation of feature annotation.</text>
</comment>
<keyword evidence="4 7" id="KW-0812">Transmembrane</keyword>
<keyword evidence="7" id="KW-0813">Transport</keyword>
<dbReference type="Pfam" id="PF06808">
    <property type="entry name" value="DctM"/>
    <property type="match status" value="1"/>
</dbReference>
<keyword evidence="2" id="KW-1003">Cell membrane</keyword>
<evidence type="ECO:0000256" key="2">
    <source>
        <dbReference type="ARBA" id="ARBA00022475"/>
    </source>
</evidence>
<feature type="transmembrane region" description="Helical" evidence="7">
    <location>
        <begin position="395"/>
        <end position="419"/>
    </location>
</feature>
<proteinExistence type="inferred from homology"/>
<dbReference type="PANTHER" id="PTHR33362">
    <property type="entry name" value="SIALIC ACID TRAP TRANSPORTER PERMEASE PROTEIN SIAT-RELATED"/>
    <property type="match status" value="1"/>
</dbReference>
<dbReference type="RefSeq" id="WP_132806279.1">
    <property type="nucleotide sequence ID" value="NZ_SMAK01000004.1"/>
</dbReference>
<evidence type="ECO:0000259" key="8">
    <source>
        <dbReference type="Pfam" id="PF06808"/>
    </source>
</evidence>
<evidence type="ECO:0000256" key="5">
    <source>
        <dbReference type="ARBA" id="ARBA00022989"/>
    </source>
</evidence>
<feature type="transmembrane region" description="Helical" evidence="7">
    <location>
        <begin position="357"/>
        <end position="383"/>
    </location>
</feature>
<dbReference type="AlphaFoldDB" id="A0A4R3MIK2"/>
<keyword evidence="6 7" id="KW-0472">Membrane</keyword>
<feature type="transmembrane region" description="Helical" evidence="7">
    <location>
        <begin position="167"/>
        <end position="190"/>
    </location>
</feature>
<keyword evidence="10" id="KW-1185">Reference proteome</keyword>
<dbReference type="PIRSF" id="PIRSF006066">
    <property type="entry name" value="HI0050"/>
    <property type="match status" value="1"/>
</dbReference>
<comment type="caution">
    <text evidence="9">The sequence shown here is derived from an EMBL/GenBank/DDBJ whole genome shotgun (WGS) entry which is preliminary data.</text>
</comment>
<evidence type="ECO:0000256" key="7">
    <source>
        <dbReference type="RuleBase" id="RU369079"/>
    </source>
</evidence>
<dbReference type="GO" id="GO:0022857">
    <property type="term" value="F:transmembrane transporter activity"/>
    <property type="evidence" value="ECO:0007669"/>
    <property type="project" value="UniProtKB-UniRule"/>
</dbReference>
<dbReference type="GO" id="GO:0005886">
    <property type="term" value="C:plasma membrane"/>
    <property type="evidence" value="ECO:0007669"/>
    <property type="project" value="UniProtKB-SubCell"/>
</dbReference>
<dbReference type="Proteomes" id="UP000295678">
    <property type="component" value="Unassembled WGS sequence"/>
</dbReference>
<comment type="function">
    <text evidence="7">Part of the tripartite ATP-independent periplasmic (TRAP) transport system.</text>
</comment>
<feature type="transmembrane region" description="Helical" evidence="7">
    <location>
        <begin position="6"/>
        <end position="34"/>
    </location>
</feature>
<feature type="transmembrane region" description="Helical" evidence="7">
    <location>
        <begin position="312"/>
        <end position="329"/>
    </location>
</feature>